<dbReference type="SMART" id="SM00185">
    <property type="entry name" value="ARM"/>
    <property type="match status" value="4"/>
</dbReference>
<dbReference type="Proteomes" id="UP000076078">
    <property type="component" value="Unassembled WGS sequence"/>
</dbReference>
<dbReference type="GO" id="GO:0005737">
    <property type="term" value="C:cytoplasm"/>
    <property type="evidence" value="ECO:0007669"/>
    <property type="project" value="InterPro"/>
</dbReference>
<dbReference type="STRING" id="361077.A0A151Z3P2"/>
<gene>
    <name evidence="6" type="ORF">DLAC_11314</name>
</gene>
<evidence type="ECO:0000256" key="3">
    <source>
        <dbReference type="ARBA" id="ARBA00022737"/>
    </source>
</evidence>
<keyword evidence="2 5" id="KW-0813">Transport</keyword>
<dbReference type="OrthoDB" id="16542at2759"/>
<keyword evidence="3" id="KW-0677">Repeat</keyword>
<dbReference type="InterPro" id="IPR016024">
    <property type="entry name" value="ARM-type_fold"/>
</dbReference>
<comment type="caution">
    <text evidence="6">The sequence shown here is derived from an EMBL/GenBank/DDBJ whole genome shotgun (WGS) entry which is preliminary data.</text>
</comment>
<dbReference type="GO" id="GO:0006606">
    <property type="term" value="P:protein import into nucleus"/>
    <property type="evidence" value="ECO:0007669"/>
    <property type="project" value="InterPro"/>
</dbReference>
<comment type="similarity">
    <text evidence="1 5">Belongs to the importin alpha family.</text>
</comment>
<accession>A0A151Z3P2</accession>
<dbReference type="SUPFAM" id="SSF48371">
    <property type="entry name" value="ARM repeat"/>
    <property type="match status" value="1"/>
</dbReference>
<evidence type="ECO:0000256" key="2">
    <source>
        <dbReference type="ARBA" id="ARBA00022448"/>
    </source>
</evidence>
<dbReference type="PANTHER" id="PTHR23316">
    <property type="entry name" value="IMPORTIN ALPHA"/>
    <property type="match status" value="1"/>
</dbReference>
<dbReference type="OMA" id="NTEDAGM"/>
<evidence type="ECO:0000313" key="7">
    <source>
        <dbReference type="Proteomes" id="UP000076078"/>
    </source>
</evidence>
<dbReference type="AlphaFoldDB" id="A0A151Z3P2"/>
<evidence type="ECO:0000256" key="4">
    <source>
        <dbReference type="ARBA" id="ARBA00022927"/>
    </source>
</evidence>
<sequence>MGDPVAISQFPKILANMGSTHEEVLTDAVRSIRKILSTSQNDLIDLVIRSGLIPRLHYLLQFGTPKQAFESSWALTNIASGTTEHTNVIVENGIVHTFIVLLNSPDLELAEQCLWGVGNISGDSAQMRDFVLSLNVTDAIVQLSQKSCPDTLLRNIAWTIGNLLRGKLSPDIEYVKRFLPVLHRLIKVEHLPISDELFIDTLYSFTYVSKHSECIEEIFFEFQNNGTLEKLFRFLDNRTTSLPSLRVLGNLLAESNSFVAAILDFNLLDYLVVFLGYKKEICIVESLWVLSNITAGCEKIVQRVIDSKVFQKVFDFCVLGSHKVRKEALYVVTNTLITATPQQVEYLVSIDLAKLLGVSLDYVIQNEDIHNNFFRSLKAVFTKPEGDQLAQICDNFHTHGWNDHFEKLLNAKVDDFSSNIIKETFYIYTEGHKQPTISPDNIIVGLTNFHI</sequence>
<dbReference type="InterPro" id="IPR011989">
    <property type="entry name" value="ARM-like"/>
</dbReference>
<evidence type="ECO:0000256" key="5">
    <source>
        <dbReference type="PIRNR" id="PIRNR005673"/>
    </source>
</evidence>
<evidence type="ECO:0000313" key="6">
    <source>
        <dbReference type="EMBL" id="KYQ88580.1"/>
    </source>
</evidence>
<dbReference type="InParanoid" id="A0A151Z3P2"/>
<name>A0A151Z3P2_TIELA</name>
<dbReference type="InterPro" id="IPR000225">
    <property type="entry name" value="Armadillo"/>
</dbReference>
<proteinExistence type="inferred from homology"/>
<dbReference type="InterPro" id="IPR024931">
    <property type="entry name" value="Importin_alpha"/>
</dbReference>
<dbReference type="EMBL" id="LODT01000051">
    <property type="protein sequence ID" value="KYQ88580.1"/>
    <property type="molecule type" value="Genomic_DNA"/>
</dbReference>
<keyword evidence="7" id="KW-1185">Reference proteome</keyword>
<evidence type="ECO:0000256" key="1">
    <source>
        <dbReference type="ARBA" id="ARBA00010394"/>
    </source>
</evidence>
<dbReference type="Gene3D" id="1.25.10.10">
    <property type="entry name" value="Leucine-rich Repeat Variant"/>
    <property type="match status" value="1"/>
</dbReference>
<organism evidence="6 7">
    <name type="scientific">Tieghemostelium lacteum</name>
    <name type="common">Slime mold</name>
    <name type="synonym">Dictyostelium lacteum</name>
    <dbReference type="NCBI Taxonomy" id="361077"/>
    <lineage>
        <taxon>Eukaryota</taxon>
        <taxon>Amoebozoa</taxon>
        <taxon>Evosea</taxon>
        <taxon>Eumycetozoa</taxon>
        <taxon>Dictyostelia</taxon>
        <taxon>Dictyosteliales</taxon>
        <taxon>Raperosteliaceae</taxon>
        <taxon>Tieghemostelium</taxon>
    </lineage>
</organism>
<dbReference type="PIRSF" id="PIRSF005673">
    <property type="entry name" value="Importin_alpha"/>
    <property type="match status" value="1"/>
</dbReference>
<reference evidence="6 7" key="1">
    <citation type="submission" date="2015-12" db="EMBL/GenBank/DDBJ databases">
        <title>Dictyostelia acquired genes for synthesis and detection of signals that induce cell-type specialization by lateral gene transfer from prokaryotes.</title>
        <authorList>
            <person name="Gloeckner G."/>
            <person name="Schaap P."/>
        </authorList>
    </citation>
    <scope>NUCLEOTIDE SEQUENCE [LARGE SCALE GENOMIC DNA]</scope>
    <source>
        <strain evidence="6 7">TK</strain>
    </source>
</reference>
<dbReference type="Pfam" id="PF00514">
    <property type="entry name" value="Arm"/>
    <property type="match status" value="1"/>
</dbReference>
<protein>
    <recommendedName>
        <fullName evidence="5">Importin subunit alpha</fullName>
    </recommendedName>
</protein>
<dbReference type="GO" id="GO:0061608">
    <property type="term" value="F:nuclear import signal receptor activity"/>
    <property type="evidence" value="ECO:0007669"/>
    <property type="project" value="InterPro"/>
</dbReference>
<keyword evidence="4 5" id="KW-0653">Protein transport</keyword>